<reference evidence="2 3" key="1">
    <citation type="submission" date="2020-07" db="EMBL/GenBank/DDBJ databases">
        <title>Sequencing the genomes of 1000 actinobacteria strains.</title>
        <authorList>
            <person name="Klenk H.-P."/>
        </authorList>
    </citation>
    <scope>NUCLEOTIDE SEQUENCE [LARGE SCALE GENOMIC DNA]</scope>
    <source>
        <strain evidence="2 3">DSM 104006</strain>
    </source>
</reference>
<evidence type="ECO:0000259" key="1">
    <source>
        <dbReference type="PROSITE" id="PS51186"/>
    </source>
</evidence>
<dbReference type="GO" id="GO:0005737">
    <property type="term" value="C:cytoplasm"/>
    <property type="evidence" value="ECO:0007669"/>
    <property type="project" value="TreeGrafter"/>
</dbReference>
<dbReference type="EMBL" id="JACCFK010000002">
    <property type="protein sequence ID" value="NYI93486.1"/>
    <property type="molecule type" value="Genomic_DNA"/>
</dbReference>
<dbReference type="PROSITE" id="PS51186">
    <property type="entry name" value="GNAT"/>
    <property type="match status" value="1"/>
</dbReference>
<dbReference type="Gene3D" id="3.40.630.30">
    <property type="match status" value="1"/>
</dbReference>
<dbReference type="InterPro" id="IPR016181">
    <property type="entry name" value="Acyl_CoA_acyltransferase"/>
</dbReference>
<dbReference type="Pfam" id="PF13302">
    <property type="entry name" value="Acetyltransf_3"/>
    <property type="match status" value="1"/>
</dbReference>
<proteinExistence type="predicted"/>
<evidence type="ECO:0000313" key="2">
    <source>
        <dbReference type="EMBL" id="NYI93486.1"/>
    </source>
</evidence>
<accession>A0A853BG36</accession>
<protein>
    <submittedName>
        <fullName evidence="2">RimJ/RimL family protein N-acetyltransferase</fullName>
    </submittedName>
</protein>
<dbReference type="GO" id="GO:0008999">
    <property type="term" value="F:protein-N-terminal-alanine acetyltransferase activity"/>
    <property type="evidence" value="ECO:0007669"/>
    <property type="project" value="TreeGrafter"/>
</dbReference>
<dbReference type="RefSeq" id="WP_218914367.1">
    <property type="nucleotide sequence ID" value="NZ_JACCFK010000002.1"/>
</dbReference>
<gene>
    <name evidence="2" type="ORF">HNR02_006861</name>
</gene>
<sequence>MVIADQFPVFGLRIRTPRLELRLPDSDELSALAGLAADGVHDPGVQPFIVTWTDQEPELVARSVVQYFWRRLGGWTPRDWGLDLAVFRDGEVVGQQTVNGRDLAITREVHTGSWIGRRYQGQGIGTEMRAAVLHLAFEALGADEAVSGAFEDNAASLAVSRKLGYRPDGTARHVVRGKLAIERRLRLTREAWRGGVPVTIEGFQPCRPLFGL</sequence>
<dbReference type="PANTHER" id="PTHR43441:SF11">
    <property type="entry name" value="RIBOSOMAL-PROTEIN-SERINE ACETYLTRANSFERASE"/>
    <property type="match status" value="1"/>
</dbReference>
<organism evidence="2 3">
    <name type="scientific">Amycolatopsis endophytica</name>
    <dbReference type="NCBI Taxonomy" id="860233"/>
    <lineage>
        <taxon>Bacteria</taxon>
        <taxon>Bacillati</taxon>
        <taxon>Actinomycetota</taxon>
        <taxon>Actinomycetes</taxon>
        <taxon>Pseudonocardiales</taxon>
        <taxon>Pseudonocardiaceae</taxon>
        <taxon>Amycolatopsis</taxon>
    </lineage>
</organism>
<feature type="domain" description="N-acetyltransferase" evidence="1">
    <location>
        <begin position="43"/>
        <end position="188"/>
    </location>
</feature>
<dbReference type="AlphaFoldDB" id="A0A853BG36"/>
<name>A0A853BG36_9PSEU</name>
<evidence type="ECO:0000313" key="3">
    <source>
        <dbReference type="Proteomes" id="UP000549616"/>
    </source>
</evidence>
<dbReference type="PANTHER" id="PTHR43441">
    <property type="entry name" value="RIBOSOMAL-PROTEIN-SERINE ACETYLTRANSFERASE"/>
    <property type="match status" value="1"/>
</dbReference>
<dbReference type="GO" id="GO:1990189">
    <property type="term" value="F:protein N-terminal-serine acetyltransferase activity"/>
    <property type="evidence" value="ECO:0007669"/>
    <property type="project" value="TreeGrafter"/>
</dbReference>
<keyword evidence="2" id="KW-0808">Transferase</keyword>
<dbReference type="InterPro" id="IPR000182">
    <property type="entry name" value="GNAT_dom"/>
</dbReference>
<dbReference type="SUPFAM" id="SSF55729">
    <property type="entry name" value="Acyl-CoA N-acyltransferases (Nat)"/>
    <property type="match status" value="1"/>
</dbReference>
<keyword evidence="3" id="KW-1185">Reference proteome</keyword>
<dbReference type="InterPro" id="IPR051908">
    <property type="entry name" value="Ribosomal_N-acetyltransferase"/>
</dbReference>
<comment type="caution">
    <text evidence="2">The sequence shown here is derived from an EMBL/GenBank/DDBJ whole genome shotgun (WGS) entry which is preliminary data.</text>
</comment>
<dbReference type="Proteomes" id="UP000549616">
    <property type="component" value="Unassembled WGS sequence"/>
</dbReference>